<accession>A0A7C3SIF0</accession>
<organism evidence="2">
    <name type="scientific">Desulfobacca acetoxidans</name>
    <dbReference type="NCBI Taxonomy" id="60893"/>
    <lineage>
        <taxon>Bacteria</taxon>
        <taxon>Pseudomonadati</taxon>
        <taxon>Thermodesulfobacteriota</taxon>
        <taxon>Desulfobaccia</taxon>
        <taxon>Desulfobaccales</taxon>
        <taxon>Desulfobaccaceae</taxon>
        <taxon>Desulfobacca</taxon>
    </lineage>
</organism>
<dbReference type="AlphaFoldDB" id="A0A7C3SIF0"/>
<proteinExistence type="predicted"/>
<reference evidence="2" key="1">
    <citation type="journal article" date="2020" name="mSystems">
        <title>Genome- and Community-Level Interaction Insights into Carbon Utilization and Element Cycling Functions of Hydrothermarchaeota in Hydrothermal Sediment.</title>
        <authorList>
            <person name="Zhou Z."/>
            <person name="Liu Y."/>
            <person name="Xu W."/>
            <person name="Pan J."/>
            <person name="Luo Z.H."/>
            <person name="Li M."/>
        </authorList>
    </citation>
    <scope>NUCLEOTIDE SEQUENCE [LARGE SCALE GENOMIC DNA]</scope>
    <source>
        <strain evidence="2">SpSt-776</strain>
    </source>
</reference>
<evidence type="ECO:0000313" key="2">
    <source>
        <dbReference type="EMBL" id="HGB14341.1"/>
    </source>
</evidence>
<evidence type="ECO:0008006" key="3">
    <source>
        <dbReference type="Google" id="ProtNLM"/>
    </source>
</evidence>
<gene>
    <name evidence="2" type="ORF">ENV62_03765</name>
</gene>
<dbReference type="EMBL" id="DTHB01000028">
    <property type="protein sequence ID" value="HGB14341.1"/>
    <property type="molecule type" value="Genomic_DNA"/>
</dbReference>
<evidence type="ECO:0000256" key="1">
    <source>
        <dbReference type="SAM" id="Coils"/>
    </source>
</evidence>
<keyword evidence="1" id="KW-0175">Coiled coil</keyword>
<protein>
    <recommendedName>
        <fullName evidence="3">DUF5320 domain-containing protein</fullName>
    </recommendedName>
</protein>
<sequence>MPRYFGPRWYGWGRGGGFGWGWGWWPRRPWCWGWGPPWMAGPYAPWWEEPPYESPQEEIADLKEQEAFLREELEAIQQRLAELEKASQE</sequence>
<name>A0A7C3SIF0_9BACT</name>
<feature type="coiled-coil region" evidence="1">
    <location>
        <begin position="59"/>
        <end position="89"/>
    </location>
</feature>
<comment type="caution">
    <text evidence="2">The sequence shown here is derived from an EMBL/GenBank/DDBJ whole genome shotgun (WGS) entry which is preliminary data.</text>
</comment>
<dbReference type="Pfam" id="PF17253">
    <property type="entry name" value="DUF5320"/>
    <property type="match status" value="1"/>
</dbReference>
<dbReference type="InterPro" id="IPR035205">
    <property type="entry name" value="DUF5320"/>
</dbReference>